<evidence type="ECO:0000256" key="1">
    <source>
        <dbReference type="ARBA" id="ARBA00022499"/>
    </source>
</evidence>
<reference evidence="6" key="1">
    <citation type="journal article" date="2024" name="IScience">
        <title>Strigolactones Initiate the Formation of Haustorium-like Structures in Castilleja.</title>
        <authorList>
            <person name="Buerger M."/>
            <person name="Peterson D."/>
            <person name="Chory J."/>
        </authorList>
    </citation>
    <scope>NUCLEOTIDE SEQUENCE [LARGE SCALE GENOMIC DNA]</scope>
</reference>
<evidence type="ECO:0000313" key="5">
    <source>
        <dbReference type="EMBL" id="KAL3634343.1"/>
    </source>
</evidence>
<dbReference type="SUPFAM" id="SSF54236">
    <property type="entry name" value="Ubiquitin-like"/>
    <property type="match status" value="2"/>
</dbReference>
<dbReference type="InterPro" id="IPR000626">
    <property type="entry name" value="Ubiquitin-like_dom"/>
</dbReference>
<feature type="domain" description="ZF-HD dimerization-type" evidence="4">
    <location>
        <begin position="69"/>
        <end position="115"/>
    </location>
</feature>
<dbReference type="AlphaFoldDB" id="A0ABD3CWG2"/>
<evidence type="ECO:0000259" key="3">
    <source>
        <dbReference type="PROSITE" id="PS50053"/>
    </source>
</evidence>
<feature type="domain" description="ZF-HD dimerization-type" evidence="4">
    <location>
        <begin position="9"/>
        <end position="50"/>
    </location>
</feature>
<keyword evidence="1" id="KW-1017">Isopeptide bond</keyword>
<feature type="domain" description="Ubiquitin-like" evidence="3">
    <location>
        <begin position="205"/>
        <end position="276"/>
    </location>
</feature>
<dbReference type="InterPro" id="IPR050158">
    <property type="entry name" value="Ubiquitin_ubiquitin-like"/>
</dbReference>
<dbReference type="SMART" id="SM00213">
    <property type="entry name" value="UBQ"/>
    <property type="match status" value="2"/>
</dbReference>
<evidence type="ECO:0000259" key="4">
    <source>
        <dbReference type="PROSITE" id="PS51523"/>
    </source>
</evidence>
<dbReference type="Pfam" id="PF04770">
    <property type="entry name" value="ZF-HD_dimer"/>
    <property type="match status" value="2"/>
</dbReference>
<comment type="caution">
    <text evidence="5">The sequence shown here is derived from an EMBL/GenBank/DDBJ whole genome shotgun (WGS) entry which is preliminary data.</text>
</comment>
<accession>A0ABD3CWG2</accession>
<protein>
    <recommendedName>
        <fullName evidence="7">Ubiquitin</fullName>
    </recommendedName>
</protein>
<dbReference type="Proteomes" id="UP001632038">
    <property type="component" value="Unassembled WGS sequence"/>
</dbReference>
<dbReference type="GO" id="GO:0003729">
    <property type="term" value="F:mRNA binding"/>
    <property type="evidence" value="ECO:0007669"/>
    <property type="project" value="UniProtKB-ARBA"/>
</dbReference>
<sequence>MEQKREYSYGECLKTHKGGKLDGCQEFNAGADGHEECSICSCHKNYHKRVESECDHKNHDYVNVTQVVYTECHKNHDVNNGTSHVKDGCKEYRENQNSANKCAACNCHKSFHRNEVIITSFNLKMQISVKPLNGPAFALEVDSSDTIAIAKAKIQDKVGVSPDRQRLIFAGKQLNCKGGRTLAEYNIKKESTIRLVSVPRLRNVMLIFVRKLNGETIAMKVQPSDTIYSVKTKILDKEDIPQDLQRLIFDRKELEDGWTLADCNIQQESTIHLMLRLQYIGNGLAHK</sequence>
<name>A0ABD3CWG2_9LAMI</name>
<dbReference type="InterPro" id="IPR029071">
    <property type="entry name" value="Ubiquitin-like_domsf"/>
</dbReference>
<dbReference type="InterPro" id="IPR006456">
    <property type="entry name" value="ZF_HD_homeobox_Cys/His_dimer"/>
</dbReference>
<dbReference type="FunFam" id="3.10.20.90:FF:000222">
    <property type="entry name" value="Polyubiquitin 5"/>
    <property type="match status" value="1"/>
</dbReference>
<gene>
    <name evidence="5" type="ORF">CASFOL_021397</name>
</gene>
<dbReference type="Pfam" id="PF00240">
    <property type="entry name" value="ubiquitin"/>
    <property type="match status" value="2"/>
</dbReference>
<dbReference type="PROSITE" id="PS50053">
    <property type="entry name" value="UBIQUITIN_2"/>
    <property type="match status" value="2"/>
</dbReference>
<dbReference type="PROSITE" id="PS51523">
    <property type="entry name" value="ZF_HD_DIMER"/>
    <property type="match status" value="2"/>
</dbReference>
<proteinExistence type="predicted"/>
<dbReference type="PRINTS" id="PR00348">
    <property type="entry name" value="UBIQUITIN"/>
</dbReference>
<dbReference type="Gene3D" id="3.10.20.90">
    <property type="entry name" value="Phosphatidylinositol 3-kinase Catalytic Subunit, Chain A, domain 1"/>
    <property type="match status" value="2"/>
</dbReference>
<evidence type="ECO:0000313" key="6">
    <source>
        <dbReference type="Proteomes" id="UP001632038"/>
    </source>
</evidence>
<keyword evidence="2" id="KW-0832">Ubl conjugation</keyword>
<dbReference type="PANTHER" id="PTHR10666">
    <property type="entry name" value="UBIQUITIN"/>
    <property type="match status" value="1"/>
</dbReference>
<feature type="domain" description="Ubiquitin-like" evidence="3">
    <location>
        <begin position="125"/>
        <end position="196"/>
    </location>
</feature>
<evidence type="ECO:0008006" key="7">
    <source>
        <dbReference type="Google" id="ProtNLM"/>
    </source>
</evidence>
<organism evidence="5 6">
    <name type="scientific">Castilleja foliolosa</name>
    <dbReference type="NCBI Taxonomy" id="1961234"/>
    <lineage>
        <taxon>Eukaryota</taxon>
        <taxon>Viridiplantae</taxon>
        <taxon>Streptophyta</taxon>
        <taxon>Embryophyta</taxon>
        <taxon>Tracheophyta</taxon>
        <taxon>Spermatophyta</taxon>
        <taxon>Magnoliopsida</taxon>
        <taxon>eudicotyledons</taxon>
        <taxon>Gunneridae</taxon>
        <taxon>Pentapetalae</taxon>
        <taxon>asterids</taxon>
        <taxon>lamiids</taxon>
        <taxon>Lamiales</taxon>
        <taxon>Orobanchaceae</taxon>
        <taxon>Pedicularideae</taxon>
        <taxon>Castillejinae</taxon>
        <taxon>Castilleja</taxon>
    </lineage>
</organism>
<keyword evidence="6" id="KW-1185">Reference proteome</keyword>
<evidence type="ECO:0000256" key="2">
    <source>
        <dbReference type="ARBA" id="ARBA00022843"/>
    </source>
</evidence>
<dbReference type="InterPro" id="IPR019956">
    <property type="entry name" value="Ubiquitin_dom"/>
</dbReference>
<dbReference type="EMBL" id="JAVIJP010000028">
    <property type="protein sequence ID" value="KAL3634343.1"/>
    <property type="molecule type" value="Genomic_DNA"/>
</dbReference>